<protein>
    <submittedName>
        <fullName evidence="1">YdeI/OmpD-associated family protein</fullName>
    </submittedName>
</protein>
<gene>
    <name evidence="1" type="ORF">QM480_18830</name>
</gene>
<sequence>MPDILLIDAILPVQKFEGKGGWTYVALPTIAQNPQNPFGWIQVKGSIDSYQLSRYKLMPMGNGHLFLPLKSELRKQIKKQAGDTVHIQLFLDESTLPIPIAFAECLALDSFAEKAFNKLKESQQEAFVKWIISAKNEDIQVERMAQTLKDLTNGLTKPSR</sequence>
<dbReference type="Gene3D" id="2.40.30.100">
    <property type="entry name" value="AF2212/PG0164-like"/>
    <property type="match status" value="1"/>
</dbReference>
<dbReference type="Pfam" id="PF08922">
    <property type="entry name" value="DUF1905"/>
    <property type="match status" value="1"/>
</dbReference>
<dbReference type="RefSeq" id="WP_283371225.1">
    <property type="nucleotide sequence ID" value="NZ_JASHID010000016.1"/>
</dbReference>
<comment type="caution">
    <text evidence="1">The sequence shown here is derived from an EMBL/GenBank/DDBJ whole genome shotgun (WGS) entry which is preliminary data.</text>
</comment>
<dbReference type="InterPro" id="IPR015018">
    <property type="entry name" value="DUF1905"/>
</dbReference>
<dbReference type="Proteomes" id="UP001236569">
    <property type="component" value="Unassembled WGS sequence"/>
</dbReference>
<evidence type="ECO:0000313" key="2">
    <source>
        <dbReference type="Proteomes" id="UP001236569"/>
    </source>
</evidence>
<keyword evidence="2" id="KW-1185">Reference proteome</keyword>
<evidence type="ECO:0000313" key="1">
    <source>
        <dbReference type="EMBL" id="MDI9866403.1"/>
    </source>
</evidence>
<reference evidence="1 2" key="1">
    <citation type="submission" date="2023-05" db="EMBL/GenBank/DDBJ databases">
        <title>Novel species of genus Flectobacillus isolated from stream in China.</title>
        <authorList>
            <person name="Lu H."/>
        </authorList>
    </citation>
    <scope>NUCLEOTIDE SEQUENCE [LARGE SCALE GENOMIC DNA]</scope>
    <source>
        <strain evidence="1 2">DC10W</strain>
    </source>
</reference>
<dbReference type="EMBL" id="JASHID010000016">
    <property type="protein sequence ID" value="MDI9866403.1"/>
    <property type="molecule type" value="Genomic_DNA"/>
</dbReference>
<dbReference type="InterPro" id="IPR037079">
    <property type="entry name" value="AF2212/PG0164-like_sf"/>
</dbReference>
<dbReference type="Pfam" id="PF13376">
    <property type="entry name" value="OmdA"/>
    <property type="match status" value="1"/>
</dbReference>
<proteinExistence type="predicted"/>
<accession>A0ABT6YS37</accession>
<organism evidence="1 2">
    <name type="scientific">Flectobacillus longus</name>
    <dbReference type="NCBI Taxonomy" id="2984207"/>
    <lineage>
        <taxon>Bacteria</taxon>
        <taxon>Pseudomonadati</taxon>
        <taxon>Bacteroidota</taxon>
        <taxon>Cytophagia</taxon>
        <taxon>Cytophagales</taxon>
        <taxon>Flectobacillaceae</taxon>
        <taxon>Flectobacillus</taxon>
    </lineage>
</organism>
<name>A0ABT6YS37_9BACT</name>
<dbReference type="SUPFAM" id="SSF141694">
    <property type="entry name" value="AF2212/PG0164-like"/>
    <property type="match status" value="1"/>
</dbReference>